<dbReference type="PRINTS" id="PR02085">
    <property type="entry name" value="POLR2GRINL1"/>
</dbReference>
<dbReference type="InterPro" id="IPR026213">
    <property type="entry name" value="GRINL1"/>
</dbReference>
<dbReference type="GeneTree" id="ENSGT00950000183065"/>
<sequence>MSERQGQVGDLNKQSREQLQELLLRQNSILADKRLIESLSDKGQRLRDFAERIRLAIERRDEEERNQSLVSAARAEFQSKYRRAFTGQSAATASQQTEASPICVHVEEEKEDTAETMETAAPVASPNSIGAKESDLAEALERVTISTRAGDQGKDAVQTIATDNYFLRQQTPKKPHVVTVLERTENTMTPERQKFKPNQLPSRGGNSPSGSLSPGQLSEGSSPLSRQARKELDKKHLDDITAAKLPPLHHTPAQLLSLQESADLLRAQTRKQQELQAKLAAQKLSEGLKMSMGSYSPDGGPMATYREVHDEGAQPSSEED</sequence>
<evidence type="ECO:0000313" key="2">
    <source>
        <dbReference type="Ensembl" id="ENSHCOP00000002480.1"/>
    </source>
</evidence>
<dbReference type="KEGG" id="hcq:109525953"/>
<reference evidence="2" key="2">
    <citation type="submission" date="2025-09" db="UniProtKB">
        <authorList>
            <consortium name="Ensembl"/>
        </authorList>
    </citation>
    <scope>IDENTIFICATION</scope>
</reference>
<reference evidence="2" key="1">
    <citation type="submission" date="2025-08" db="UniProtKB">
        <authorList>
            <consortium name="Ensembl"/>
        </authorList>
    </citation>
    <scope>IDENTIFICATION</scope>
</reference>
<dbReference type="STRING" id="109280.ENSHCOP00000002480"/>
<keyword evidence="3" id="KW-1185">Reference proteome</keyword>
<dbReference type="GO" id="GO:0005634">
    <property type="term" value="C:nucleus"/>
    <property type="evidence" value="ECO:0007669"/>
    <property type="project" value="InterPro"/>
</dbReference>
<protein>
    <submittedName>
        <fullName evidence="2">RNA polymerase II subunit M</fullName>
    </submittedName>
</protein>
<dbReference type="Proteomes" id="UP000264820">
    <property type="component" value="Unplaced"/>
</dbReference>
<proteinExistence type="predicted"/>
<dbReference type="GO" id="GO:0003711">
    <property type="term" value="F:transcription elongation factor activity"/>
    <property type="evidence" value="ECO:0007669"/>
    <property type="project" value="InterPro"/>
</dbReference>
<dbReference type="GO" id="GO:0035556">
    <property type="term" value="P:intracellular signal transduction"/>
    <property type="evidence" value="ECO:0007669"/>
    <property type="project" value="TreeGrafter"/>
</dbReference>
<evidence type="ECO:0000256" key="1">
    <source>
        <dbReference type="SAM" id="MobiDB-lite"/>
    </source>
</evidence>
<feature type="region of interest" description="Disordered" evidence="1">
    <location>
        <begin position="290"/>
        <end position="320"/>
    </location>
</feature>
<dbReference type="GeneID" id="109525953"/>
<feature type="compositionally biased region" description="Low complexity" evidence="1">
    <location>
        <begin position="200"/>
        <end position="225"/>
    </location>
</feature>
<dbReference type="InterPro" id="IPR051375">
    <property type="entry name" value="Tuftelin_GRINL1A/MYZAP/CCD68"/>
</dbReference>
<evidence type="ECO:0000313" key="3">
    <source>
        <dbReference type="Proteomes" id="UP000264820"/>
    </source>
</evidence>
<dbReference type="PANTHER" id="PTHR23171">
    <property type="entry name" value="GDOWN1"/>
    <property type="match status" value="1"/>
</dbReference>
<dbReference type="OMA" id="GIHYTVY"/>
<dbReference type="RefSeq" id="XP_019742454.1">
    <property type="nucleotide sequence ID" value="XM_019886895.1"/>
</dbReference>
<dbReference type="Ensembl" id="ENSHCOT00000010342.1">
    <property type="protein sequence ID" value="ENSHCOP00000002480.1"/>
    <property type="gene ID" value="ENSHCOG00000003633.1"/>
</dbReference>
<dbReference type="AlphaFoldDB" id="A0A3Q2XDQ4"/>
<dbReference type="PANTHER" id="PTHR23171:SF4">
    <property type="entry name" value="TUFTELIN"/>
    <property type="match status" value="1"/>
</dbReference>
<dbReference type="CTD" id="81488"/>
<dbReference type="OrthoDB" id="2408655at2759"/>
<feature type="region of interest" description="Disordered" evidence="1">
    <location>
        <begin position="183"/>
        <end position="232"/>
    </location>
</feature>
<dbReference type="GO" id="GO:0006368">
    <property type="term" value="P:transcription elongation by RNA polymerase II"/>
    <property type="evidence" value="ECO:0007669"/>
    <property type="project" value="InterPro"/>
</dbReference>
<name>A0A3Q2XDQ4_HIPCM</name>
<dbReference type="Pfam" id="PF15328">
    <property type="entry name" value="GCOM2"/>
    <property type="match status" value="2"/>
</dbReference>
<accession>A0A3Q2XDQ4</accession>
<organism evidence="2 3">
    <name type="scientific">Hippocampus comes</name>
    <name type="common">Tiger tail seahorse</name>
    <dbReference type="NCBI Taxonomy" id="109280"/>
    <lineage>
        <taxon>Eukaryota</taxon>
        <taxon>Metazoa</taxon>
        <taxon>Chordata</taxon>
        <taxon>Craniata</taxon>
        <taxon>Vertebrata</taxon>
        <taxon>Euteleostomi</taxon>
        <taxon>Actinopterygii</taxon>
        <taxon>Neopterygii</taxon>
        <taxon>Teleostei</taxon>
        <taxon>Neoteleostei</taxon>
        <taxon>Acanthomorphata</taxon>
        <taxon>Syngnathiaria</taxon>
        <taxon>Syngnathiformes</taxon>
        <taxon>Syngnathoidei</taxon>
        <taxon>Syngnathidae</taxon>
        <taxon>Hippocampus</taxon>
    </lineage>
</organism>